<dbReference type="Proteomes" id="UP000183120">
    <property type="component" value="Unassembled WGS sequence"/>
</dbReference>
<evidence type="ECO:0000313" key="4">
    <source>
        <dbReference type="Proteomes" id="UP000183120"/>
    </source>
</evidence>
<dbReference type="SUPFAM" id="SSF88723">
    <property type="entry name" value="PIN domain-like"/>
    <property type="match status" value="1"/>
</dbReference>
<organism evidence="3 4">
    <name type="scientific">Candidatus Gottesmanbacteria bacterium CG1_02_37_22</name>
    <dbReference type="NCBI Taxonomy" id="1805209"/>
    <lineage>
        <taxon>Bacteria</taxon>
        <taxon>Candidatus Gottesmaniibacteriota</taxon>
    </lineage>
</organism>
<dbReference type="InterPro" id="IPR051619">
    <property type="entry name" value="TypeII_TA_RNase_PINc/VapC"/>
</dbReference>
<dbReference type="EMBL" id="MNUY01000054">
    <property type="protein sequence ID" value="OIO13601.1"/>
    <property type="molecule type" value="Genomic_DNA"/>
</dbReference>
<dbReference type="PANTHER" id="PTHR35901:SF1">
    <property type="entry name" value="EXONUCLEASE VAPC9"/>
    <property type="match status" value="1"/>
</dbReference>
<dbReference type="Pfam" id="PF01850">
    <property type="entry name" value="PIN"/>
    <property type="match status" value="1"/>
</dbReference>
<gene>
    <name evidence="3" type="ORF">AUJ73_03505</name>
</gene>
<keyword evidence="1" id="KW-0460">Magnesium</keyword>
<comment type="caution">
    <text evidence="3">The sequence shown here is derived from an EMBL/GenBank/DDBJ whole genome shotgun (WGS) entry which is preliminary data.</text>
</comment>
<sequence length="150" mass="17467">MDDTGKIYIIDASVLFAGLLLDEVYNISADKILEDYKEKRTDLLAPSLITYEVLNGIRMAFLRKRIPQDSINILISLYKKLEIRLFEPVENHLLSTAISNNLSVYDSAYVSLMILQNKPLITADKKLYNQMHRLHRNSLVKWIEEFKQHI</sequence>
<dbReference type="CDD" id="cd09873">
    <property type="entry name" value="PIN_Pae0151-like"/>
    <property type="match status" value="1"/>
</dbReference>
<proteinExistence type="predicted"/>
<evidence type="ECO:0000256" key="1">
    <source>
        <dbReference type="ARBA" id="ARBA00022842"/>
    </source>
</evidence>
<dbReference type="Gene3D" id="3.40.50.1010">
    <property type="entry name" value="5'-nuclease"/>
    <property type="match status" value="1"/>
</dbReference>
<dbReference type="InterPro" id="IPR002716">
    <property type="entry name" value="PIN_dom"/>
</dbReference>
<dbReference type="InterPro" id="IPR044153">
    <property type="entry name" value="PIN_Pae0151-like"/>
</dbReference>
<dbReference type="InterPro" id="IPR029060">
    <property type="entry name" value="PIN-like_dom_sf"/>
</dbReference>
<name>A0A1J4TQR2_9BACT</name>
<feature type="domain" description="PIN" evidence="2">
    <location>
        <begin position="8"/>
        <end position="128"/>
    </location>
</feature>
<dbReference type="PANTHER" id="PTHR35901">
    <property type="entry name" value="RIBONUCLEASE VAPC3"/>
    <property type="match status" value="1"/>
</dbReference>
<evidence type="ECO:0000313" key="3">
    <source>
        <dbReference type="EMBL" id="OIO13601.1"/>
    </source>
</evidence>
<dbReference type="STRING" id="1805209.AUJ73_03505"/>
<evidence type="ECO:0000259" key="2">
    <source>
        <dbReference type="Pfam" id="PF01850"/>
    </source>
</evidence>
<dbReference type="AlphaFoldDB" id="A0A1J4TQR2"/>
<accession>A0A1J4TQR2</accession>
<reference evidence="3 4" key="1">
    <citation type="journal article" date="2016" name="Environ. Microbiol.">
        <title>Genomic resolution of a cold subsurface aquifer community provides metabolic insights for novel microbes adapted to high CO concentrations.</title>
        <authorList>
            <person name="Probst A.J."/>
            <person name="Castelle C.J."/>
            <person name="Singh A."/>
            <person name="Brown C.T."/>
            <person name="Anantharaman K."/>
            <person name="Sharon I."/>
            <person name="Hug L.A."/>
            <person name="Burstein D."/>
            <person name="Emerson J.B."/>
            <person name="Thomas B.C."/>
            <person name="Banfield J.F."/>
        </authorList>
    </citation>
    <scope>NUCLEOTIDE SEQUENCE [LARGE SCALE GENOMIC DNA]</scope>
    <source>
        <strain evidence="3">CG1_02_37_22</strain>
    </source>
</reference>
<protein>
    <recommendedName>
        <fullName evidence="2">PIN domain-containing protein</fullName>
    </recommendedName>
</protein>